<feature type="domain" description="CBM3" evidence="2">
    <location>
        <begin position="43"/>
        <end position="196"/>
    </location>
</feature>
<dbReference type="SUPFAM" id="SSF49899">
    <property type="entry name" value="Concanavalin A-like lectins/glucanases"/>
    <property type="match status" value="1"/>
</dbReference>
<evidence type="ECO:0000256" key="1">
    <source>
        <dbReference type="SAM" id="MobiDB-lite"/>
    </source>
</evidence>
<sequence>MRHHPALRRLRSGRGRAALSAALGLFGATVAAAGVLAGNPAQAASGLQLQYRTTAAGATAGDIEPWFQITNTGSSSASLSGVAIRYYFTADTTVPYVFTCEWAQIGCAKLSGTVGTLATASSTADHYLEVAFGSNAGTLAPGASTGDIQLRLNRQDWQSVDQANDYSFTPSRSSYGTVSTITLSVNGTIVSGTAPPGGGTTPPTSPPPSGNGVLFDDFHYTGPGDSTLGAHGWSIRTGGGGPGIQGTWSANAITFPSDATAQGGKVMNLAATTDGTTSGTTQAEIDTVQRKFFEGTYAARVYFNDAPTTGQNGDHVNETFYTITPDDSLYSELDNEYLPNGGWGAPGPTLYTTTWYSADAMDRQTHNVISSLQGWHTLQMTVAGGTVTYYVDGNVYFSTTGKYYPREKMTIDFNEWFIDLPFTGARTWNEKVNWVYYNASGALTPAQVTSAVNGYYSAGTHFTDTVPN</sequence>
<dbReference type="InterPro" id="IPR000757">
    <property type="entry name" value="Beta-glucanase-like"/>
</dbReference>
<evidence type="ECO:0000259" key="2">
    <source>
        <dbReference type="PROSITE" id="PS51172"/>
    </source>
</evidence>
<dbReference type="InterPro" id="IPR008965">
    <property type="entry name" value="CBM2/CBM3_carb-bd_dom_sf"/>
</dbReference>
<dbReference type="RefSeq" id="WP_345461309.1">
    <property type="nucleotide sequence ID" value="NZ_BAABHF010000016.1"/>
</dbReference>
<dbReference type="SMART" id="SM01067">
    <property type="entry name" value="CBM_3"/>
    <property type="match status" value="1"/>
</dbReference>
<name>A0ABP8PQM6_9ACTN</name>
<evidence type="ECO:0000259" key="3">
    <source>
        <dbReference type="PROSITE" id="PS51762"/>
    </source>
</evidence>
<keyword evidence="5" id="KW-1185">Reference proteome</keyword>
<evidence type="ECO:0000313" key="4">
    <source>
        <dbReference type="EMBL" id="GAA4490461.1"/>
    </source>
</evidence>
<dbReference type="InterPro" id="IPR013320">
    <property type="entry name" value="ConA-like_dom_sf"/>
</dbReference>
<dbReference type="Gene3D" id="2.60.40.710">
    <property type="entry name" value="Endoglucanase-like"/>
    <property type="match status" value="1"/>
</dbReference>
<accession>A0ABP8PQM6</accession>
<feature type="region of interest" description="Disordered" evidence="1">
    <location>
        <begin position="189"/>
        <end position="212"/>
    </location>
</feature>
<dbReference type="InterPro" id="IPR036966">
    <property type="entry name" value="CBM3_sf"/>
</dbReference>
<dbReference type="Gene3D" id="2.60.120.200">
    <property type="match status" value="1"/>
</dbReference>
<dbReference type="PROSITE" id="PS51762">
    <property type="entry name" value="GH16_2"/>
    <property type="match status" value="1"/>
</dbReference>
<dbReference type="EMBL" id="BAABHF010000016">
    <property type="protein sequence ID" value="GAA4490461.1"/>
    <property type="molecule type" value="Genomic_DNA"/>
</dbReference>
<reference evidence="5" key="1">
    <citation type="journal article" date="2019" name="Int. J. Syst. Evol. Microbiol.">
        <title>The Global Catalogue of Microorganisms (GCM) 10K type strain sequencing project: providing services to taxonomists for standard genome sequencing and annotation.</title>
        <authorList>
            <consortium name="The Broad Institute Genomics Platform"/>
            <consortium name="The Broad Institute Genome Sequencing Center for Infectious Disease"/>
            <person name="Wu L."/>
            <person name="Ma J."/>
        </authorList>
    </citation>
    <scope>NUCLEOTIDE SEQUENCE [LARGE SCALE GENOMIC DNA]</scope>
    <source>
        <strain evidence="5">JCM 17933</strain>
    </source>
</reference>
<gene>
    <name evidence="4" type="ORF">GCM10023191_022650</name>
</gene>
<dbReference type="Pfam" id="PF00942">
    <property type="entry name" value="CBM_3"/>
    <property type="match status" value="1"/>
</dbReference>
<proteinExistence type="predicted"/>
<dbReference type="Proteomes" id="UP001500503">
    <property type="component" value="Unassembled WGS sequence"/>
</dbReference>
<dbReference type="PROSITE" id="PS51172">
    <property type="entry name" value="CBM3"/>
    <property type="match status" value="1"/>
</dbReference>
<organism evidence="4 5">
    <name type="scientific">Actinoallomurus oryzae</name>
    <dbReference type="NCBI Taxonomy" id="502180"/>
    <lineage>
        <taxon>Bacteria</taxon>
        <taxon>Bacillati</taxon>
        <taxon>Actinomycetota</taxon>
        <taxon>Actinomycetes</taxon>
        <taxon>Streptosporangiales</taxon>
        <taxon>Thermomonosporaceae</taxon>
        <taxon>Actinoallomurus</taxon>
    </lineage>
</organism>
<feature type="domain" description="GH16" evidence="3">
    <location>
        <begin position="200"/>
        <end position="448"/>
    </location>
</feature>
<dbReference type="CDD" id="cd00413">
    <property type="entry name" value="Glyco_hydrolase_16"/>
    <property type="match status" value="1"/>
</dbReference>
<dbReference type="InterPro" id="IPR001956">
    <property type="entry name" value="CBM3"/>
</dbReference>
<dbReference type="SUPFAM" id="SSF49384">
    <property type="entry name" value="Carbohydrate-binding domain"/>
    <property type="match status" value="1"/>
</dbReference>
<evidence type="ECO:0000313" key="5">
    <source>
        <dbReference type="Proteomes" id="UP001500503"/>
    </source>
</evidence>
<comment type="caution">
    <text evidence="4">The sequence shown here is derived from an EMBL/GenBank/DDBJ whole genome shotgun (WGS) entry which is preliminary data.</text>
</comment>
<protein>
    <submittedName>
        <fullName evidence="4">Cellulose binding domain-containing protein</fullName>
    </submittedName>
</protein>